<dbReference type="OrthoDB" id="9801841at2"/>
<dbReference type="PANTHER" id="PTHR47992">
    <property type="entry name" value="PROTEIN PHOSPHATASE"/>
    <property type="match status" value="1"/>
</dbReference>
<keyword evidence="3" id="KW-1185">Reference proteome</keyword>
<organism evidence="2 3">
    <name type="scientific">Cryobacterium frigoriphilum</name>
    <dbReference type="NCBI Taxonomy" id="1259150"/>
    <lineage>
        <taxon>Bacteria</taxon>
        <taxon>Bacillati</taxon>
        <taxon>Actinomycetota</taxon>
        <taxon>Actinomycetes</taxon>
        <taxon>Micrococcales</taxon>
        <taxon>Microbacteriaceae</taxon>
        <taxon>Cryobacterium</taxon>
    </lineage>
</organism>
<proteinExistence type="predicted"/>
<sequence length="286" mass="29045">MPGQVAPIQVSVGAATDAGRRRPSNEDAFLASGSLYLVADGMGGHAAGEIASATVIDAFTALAAKPSATLDELRACVASATTRVQSLPEGAGAGAGTTLSGVALAELDGNAYWLLLNLGDSRTYRMAGGILEQISVDHSVVQELVSSGELTPAQAAVHKQRNVITRAIGAGSVGEPDYWMLPAAPGDRILVCSDGLTGELDDERIGEVLAAESEPQAAATRLVHEALLQGGRDNVTTVVVDALSTIGLAGDETLPGGSPANSLTADFDDTIPRGLVPRLALPTEAA</sequence>
<dbReference type="InterPro" id="IPR036457">
    <property type="entry name" value="PPM-type-like_dom_sf"/>
</dbReference>
<dbReference type="RefSeq" id="WP_134520771.1">
    <property type="nucleotide sequence ID" value="NZ_SOHE01000074.1"/>
</dbReference>
<dbReference type="AlphaFoldDB" id="A0A4R8ZUN6"/>
<evidence type="ECO:0000259" key="1">
    <source>
        <dbReference type="PROSITE" id="PS51746"/>
    </source>
</evidence>
<dbReference type="InterPro" id="IPR001932">
    <property type="entry name" value="PPM-type_phosphatase-like_dom"/>
</dbReference>
<dbReference type="InterPro" id="IPR015655">
    <property type="entry name" value="PP2C"/>
</dbReference>
<dbReference type="SUPFAM" id="SSF81606">
    <property type="entry name" value="PP2C-like"/>
    <property type="match status" value="1"/>
</dbReference>
<dbReference type="EMBL" id="SOHE01000074">
    <property type="protein sequence ID" value="TFD46343.1"/>
    <property type="molecule type" value="Genomic_DNA"/>
</dbReference>
<dbReference type="CDD" id="cd00143">
    <property type="entry name" value="PP2Cc"/>
    <property type="match status" value="1"/>
</dbReference>
<reference evidence="2 3" key="1">
    <citation type="submission" date="2019-03" db="EMBL/GenBank/DDBJ databases">
        <title>Genomics of glacier-inhabiting Cryobacterium strains.</title>
        <authorList>
            <person name="Liu Q."/>
            <person name="Xin Y.-H."/>
        </authorList>
    </citation>
    <scope>NUCLEOTIDE SEQUENCE [LARGE SCALE GENOMIC DNA]</scope>
    <source>
        <strain evidence="2 3">Hh14</strain>
    </source>
</reference>
<dbReference type="SMART" id="SM00332">
    <property type="entry name" value="PP2Cc"/>
    <property type="match status" value="1"/>
</dbReference>
<gene>
    <name evidence="2" type="ORF">E3T55_17165</name>
</gene>
<name>A0A4R8ZUN6_9MICO</name>
<accession>A0A4R8ZUN6</accession>
<evidence type="ECO:0000313" key="3">
    <source>
        <dbReference type="Proteomes" id="UP000297447"/>
    </source>
</evidence>
<dbReference type="PROSITE" id="PS51746">
    <property type="entry name" value="PPM_2"/>
    <property type="match status" value="1"/>
</dbReference>
<dbReference type="SMART" id="SM00331">
    <property type="entry name" value="PP2C_SIG"/>
    <property type="match status" value="1"/>
</dbReference>
<protein>
    <submittedName>
        <fullName evidence="2">Serine/threonine-protein phosphatase</fullName>
    </submittedName>
</protein>
<evidence type="ECO:0000313" key="2">
    <source>
        <dbReference type="EMBL" id="TFD46343.1"/>
    </source>
</evidence>
<dbReference type="Proteomes" id="UP000297447">
    <property type="component" value="Unassembled WGS sequence"/>
</dbReference>
<comment type="caution">
    <text evidence="2">The sequence shown here is derived from an EMBL/GenBank/DDBJ whole genome shotgun (WGS) entry which is preliminary data.</text>
</comment>
<feature type="domain" description="PPM-type phosphatase" evidence="1">
    <location>
        <begin position="11"/>
        <end position="242"/>
    </location>
</feature>
<dbReference type="Pfam" id="PF13672">
    <property type="entry name" value="PP2C_2"/>
    <property type="match status" value="1"/>
</dbReference>
<dbReference type="Gene3D" id="3.60.40.10">
    <property type="entry name" value="PPM-type phosphatase domain"/>
    <property type="match status" value="1"/>
</dbReference>
<dbReference type="GO" id="GO:0004722">
    <property type="term" value="F:protein serine/threonine phosphatase activity"/>
    <property type="evidence" value="ECO:0007669"/>
    <property type="project" value="InterPro"/>
</dbReference>